<keyword evidence="2 7" id="KW-0547">Nucleotide-binding</keyword>
<dbReference type="PROSITE" id="PS51192">
    <property type="entry name" value="HELICASE_ATP_BIND_1"/>
    <property type="match status" value="1"/>
</dbReference>
<dbReference type="InterPro" id="IPR027417">
    <property type="entry name" value="P-loop_NTPase"/>
</dbReference>
<dbReference type="SMART" id="SM00487">
    <property type="entry name" value="DEXDc"/>
    <property type="match status" value="1"/>
</dbReference>
<dbReference type="Proteomes" id="UP000008281">
    <property type="component" value="Unassembled WGS sequence"/>
</dbReference>
<dbReference type="GO" id="GO:0043186">
    <property type="term" value="C:P granule"/>
    <property type="evidence" value="ECO:0007669"/>
    <property type="project" value="UniProtKB-ARBA"/>
</dbReference>
<feature type="compositionally biased region" description="Basic and acidic residues" evidence="8">
    <location>
        <begin position="481"/>
        <end position="501"/>
    </location>
</feature>
<dbReference type="STRING" id="31234.E3M429"/>
<organism evidence="13">
    <name type="scientific">Caenorhabditis remanei</name>
    <name type="common">Caenorhabditis vulgaris</name>
    <dbReference type="NCBI Taxonomy" id="31234"/>
    <lineage>
        <taxon>Eukaryota</taxon>
        <taxon>Metazoa</taxon>
        <taxon>Ecdysozoa</taxon>
        <taxon>Nematoda</taxon>
        <taxon>Chromadorea</taxon>
        <taxon>Rhabditida</taxon>
        <taxon>Rhabditina</taxon>
        <taxon>Rhabditomorpha</taxon>
        <taxon>Rhabditoidea</taxon>
        <taxon>Rhabditidae</taxon>
        <taxon>Peloderinae</taxon>
        <taxon>Caenorhabditis</taxon>
    </lineage>
</organism>
<dbReference type="InterPro" id="IPR011545">
    <property type="entry name" value="DEAD/DEAH_box_helicase_dom"/>
</dbReference>
<dbReference type="PROSITE" id="PS51195">
    <property type="entry name" value="Q_MOTIF"/>
    <property type="match status" value="1"/>
</dbReference>
<accession>E3M429</accession>
<evidence type="ECO:0000256" key="8">
    <source>
        <dbReference type="SAM" id="MobiDB-lite"/>
    </source>
</evidence>
<dbReference type="OMA" id="PIQSQMW"/>
<dbReference type="InParanoid" id="E3M429"/>
<keyword evidence="5 7" id="KW-0067">ATP-binding</keyword>
<feature type="domain" description="Helicase C-terminal" evidence="10">
    <location>
        <begin position="341"/>
        <end position="487"/>
    </location>
</feature>
<dbReference type="HOGENOM" id="CLU_003041_16_8_1"/>
<evidence type="ECO:0000256" key="4">
    <source>
        <dbReference type="ARBA" id="ARBA00022806"/>
    </source>
</evidence>
<dbReference type="SMART" id="SM00490">
    <property type="entry name" value="HELICc"/>
    <property type="match status" value="1"/>
</dbReference>
<name>E3M429_CAERE</name>
<dbReference type="eggNOG" id="KOG0336">
    <property type="taxonomic scope" value="Eukaryota"/>
</dbReference>
<keyword evidence="4 7" id="KW-0347">Helicase</keyword>
<evidence type="ECO:0000259" key="11">
    <source>
        <dbReference type="PROSITE" id="PS51195"/>
    </source>
</evidence>
<evidence type="ECO:0000313" key="12">
    <source>
        <dbReference type="EMBL" id="EFO91573.1"/>
    </source>
</evidence>
<feature type="region of interest" description="Disordered" evidence="8">
    <location>
        <begin position="480"/>
        <end position="519"/>
    </location>
</feature>
<dbReference type="InterPro" id="IPR014001">
    <property type="entry name" value="Helicase_ATP-bd"/>
</dbReference>
<sequence length="519" mass="58621">MQLKLIQKPVGMLKIIILNDEIGLFPEPEPLRTIESTIAERLENESFNWMKPIERNLYKVPDEQKHLSEEQLKELYSNGGVMNVYPFREDSEVDIPPPVNSFKQAFGNNPAIMAEIEKNGFEKPSPIQSQMWPILLCGKDCIGVSQTGSGKTLAFLLPAFLHIDAQLAQYEKNEKKPSPFVLVLSPTRELAQQIEGEVQKYSYNGYKSVCLYGGGSRSEQVQSCKGGVEIVIATPGRLTDLSNDGVISLASVTYVVLDEADRMLDMGFEAAIRRILFEIRPDRLVALTSATWPEGVRNLTDRYTKQAIMAVNGSLDLTSCKSVTQHFEFIPHENRFERVCEIVNFLNNAHGNSYKMIIFVKSKVMADHLSSEFCMKGINSQGLHGGRSQSDRELSLKMLRTGEVQILVATDLASRGIDVPDITHVLNYDFPMDIEEYVHRVGRTGRAGRKGESMSFMWWNDRSNFDGLISILEKSGQEVPEQLKRDAARYRQKCQDGRDGPRPSFRNRNNKESSFQSSY</sequence>
<dbReference type="InterPro" id="IPR014014">
    <property type="entry name" value="RNA_helicase_DEAD_Q_motif"/>
</dbReference>
<dbReference type="GO" id="GO:0016787">
    <property type="term" value="F:hydrolase activity"/>
    <property type="evidence" value="ECO:0007669"/>
    <property type="project" value="UniProtKB-KW"/>
</dbReference>
<dbReference type="GO" id="GO:0003676">
    <property type="term" value="F:nucleic acid binding"/>
    <property type="evidence" value="ECO:0007669"/>
    <property type="project" value="InterPro"/>
</dbReference>
<evidence type="ECO:0000256" key="3">
    <source>
        <dbReference type="ARBA" id="ARBA00022801"/>
    </source>
</evidence>
<dbReference type="InterPro" id="IPR001650">
    <property type="entry name" value="Helicase_C-like"/>
</dbReference>
<proteinExistence type="inferred from homology"/>
<dbReference type="FunCoup" id="E3M429">
    <property type="interactions" value="1132"/>
</dbReference>
<dbReference type="Gene3D" id="3.40.50.300">
    <property type="entry name" value="P-loop containing nucleotide triphosphate hydrolases"/>
    <property type="match status" value="2"/>
</dbReference>
<dbReference type="PANTHER" id="PTHR47958">
    <property type="entry name" value="ATP-DEPENDENT RNA HELICASE DBP3"/>
    <property type="match status" value="1"/>
</dbReference>
<dbReference type="OrthoDB" id="196131at2759"/>
<evidence type="ECO:0000256" key="2">
    <source>
        <dbReference type="ARBA" id="ARBA00022741"/>
    </source>
</evidence>
<dbReference type="InterPro" id="IPR000629">
    <property type="entry name" value="RNA-helicase_DEAD-box_CS"/>
</dbReference>
<dbReference type="EC" id="3.6.4.13" evidence="1"/>
<feature type="short sequence motif" description="Q motif" evidence="6">
    <location>
        <begin position="101"/>
        <end position="129"/>
    </location>
</feature>
<evidence type="ECO:0000259" key="10">
    <source>
        <dbReference type="PROSITE" id="PS51194"/>
    </source>
</evidence>
<evidence type="ECO:0000256" key="1">
    <source>
        <dbReference type="ARBA" id="ARBA00012552"/>
    </source>
</evidence>
<evidence type="ECO:0000256" key="6">
    <source>
        <dbReference type="PROSITE-ProRule" id="PRU00552"/>
    </source>
</evidence>
<feature type="domain" description="Helicase ATP-binding" evidence="9">
    <location>
        <begin position="132"/>
        <end position="310"/>
    </location>
</feature>
<dbReference type="GO" id="GO:0005524">
    <property type="term" value="F:ATP binding"/>
    <property type="evidence" value="ECO:0007669"/>
    <property type="project" value="UniProtKB-KW"/>
</dbReference>
<dbReference type="PROSITE" id="PS00039">
    <property type="entry name" value="DEAD_ATP_HELICASE"/>
    <property type="match status" value="1"/>
</dbReference>
<gene>
    <name evidence="12" type="ORF">CRE_11850</name>
</gene>
<reference evidence="12" key="1">
    <citation type="submission" date="2007-07" db="EMBL/GenBank/DDBJ databases">
        <title>PCAP assembly of the Caenorhabditis remanei genome.</title>
        <authorList>
            <consortium name="The Caenorhabditis remanei Sequencing Consortium"/>
            <person name="Wilson R.K."/>
        </authorList>
    </citation>
    <scope>NUCLEOTIDE SEQUENCE [LARGE SCALE GENOMIC DNA]</scope>
    <source>
        <strain evidence="12">PB4641</strain>
    </source>
</reference>
<dbReference type="PROSITE" id="PS51194">
    <property type="entry name" value="HELICASE_CTER"/>
    <property type="match status" value="1"/>
</dbReference>
<protein>
    <recommendedName>
        <fullName evidence="1">RNA helicase</fullName>
        <ecNumber evidence="1">3.6.4.13</ecNumber>
    </recommendedName>
</protein>
<dbReference type="CDD" id="cd18787">
    <property type="entry name" value="SF2_C_DEAD"/>
    <property type="match status" value="1"/>
</dbReference>
<evidence type="ECO:0000256" key="7">
    <source>
        <dbReference type="RuleBase" id="RU000492"/>
    </source>
</evidence>
<keyword evidence="3 7" id="KW-0378">Hydrolase</keyword>
<evidence type="ECO:0000256" key="5">
    <source>
        <dbReference type="ARBA" id="ARBA00022840"/>
    </source>
</evidence>
<dbReference type="Pfam" id="PF00271">
    <property type="entry name" value="Helicase_C"/>
    <property type="match status" value="1"/>
</dbReference>
<evidence type="ECO:0000259" key="9">
    <source>
        <dbReference type="PROSITE" id="PS51192"/>
    </source>
</evidence>
<dbReference type="Pfam" id="PF00270">
    <property type="entry name" value="DEAD"/>
    <property type="match status" value="1"/>
</dbReference>
<keyword evidence="13" id="KW-1185">Reference proteome</keyword>
<dbReference type="AlphaFoldDB" id="E3M429"/>
<comment type="similarity">
    <text evidence="7">Belongs to the DEAD box helicase family.</text>
</comment>
<dbReference type="EMBL" id="DS268424">
    <property type="protein sequence ID" value="EFO91573.1"/>
    <property type="molecule type" value="Genomic_DNA"/>
</dbReference>
<feature type="domain" description="DEAD-box RNA helicase Q" evidence="11">
    <location>
        <begin position="101"/>
        <end position="129"/>
    </location>
</feature>
<dbReference type="GO" id="GO:0003724">
    <property type="term" value="F:RNA helicase activity"/>
    <property type="evidence" value="ECO:0007669"/>
    <property type="project" value="UniProtKB-EC"/>
</dbReference>
<dbReference type="SUPFAM" id="SSF52540">
    <property type="entry name" value="P-loop containing nucleoside triphosphate hydrolases"/>
    <property type="match status" value="1"/>
</dbReference>
<evidence type="ECO:0000313" key="13">
    <source>
        <dbReference type="Proteomes" id="UP000008281"/>
    </source>
</evidence>